<keyword evidence="7" id="KW-0479">Metal-binding</keyword>
<evidence type="ECO:0000256" key="1">
    <source>
        <dbReference type="ARBA" id="ARBA00001561"/>
    </source>
</evidence>
<comment type="cofactor">
    <cofactor evidence="2">
        <name>Zn(2+)</name>
        <dbReference type="ChEBI" id="CHEBI:29105"/>
    </cofactor>
</comment>
<gene>
    <name evidence="14" type="primary">ampD</name>
    <name evidence="14" type="ORF">HC757_17515</name>
</gene>
<evidence type="ECO:0000256" key="2">
    <source>
        <dbReference type="ARBA" id="ARBA00001947"/>
    </source>
</evidence>
<evidence type="ECO:0000313" key="15">
    <source>
        <dbReference type="Proteomes" id="UP000737113"/>
    </source>
</evidence>
<evidence type="ECO:0000256" key="12">
    <source>
        <dbReference type="ARBA" id="ARBA00042615"/>
    </source>
</evidence>
<keyword evidence="10" id="KW-0961">Cell wall biogenesis/degradation</keyword>
<proteinExistence type="inferred from homology"/>
<evidence type="ECO:0000259" key="13">
    <source>
        <dbReference type="SMART" id="SM00644"/>
    </source>
</evidence>
<accession>A0A972G4A3</accession>
<evidence type="ECO:0000256" key="6">
    <source>
        <dbReference type="ARBA" id="ARBA00022490"/>
    </source>
</evidence>
<dbReference type="AlphaFoldDB" id="A0A972G4A3"/>
<comment type="caution">
    <text evidence="14">The sequence shown here is derived from an EMBL/GenBank/DDBJ whole genome shotgun (WGS) entry which is preliminary data.</text>
</comment>
<comment type="catalytic activity">
    <reaction evidence="1">
        <text>Hydrolyzes the link between N-acetylmuramoyl residues and L-amino acid residues in certain cell-wall glycopeptides.</text>
        <dbReference type="EC" id="3.5.1.28"/>
    </reaction>
</comment>
<evidence type="ECO:0000256" key="8">
    <source>
        <dbReference type="ARBA" id="ARBA00022801"/>
    </source>
</evidence>
<evidence type="ECO:0000256" key="5">
    <source>
        <dbReference type="ARBA" id="ARBA00011901"/>
    </source>
</evidence>
<reference evidence="14" key="1">
    <citation type="submission" date="2020-04" db="EMBL/GenBank/DDBJ databases">
        <title>Description of Shewanella salipaludis sp. nov., isolated from a salt marsh.</title>
        <authorList>
            <person name="Park S."/>
            <person name="Yoon J.-H."/>
        </authorList>
    </citation>
    <scope>NUCLEOTIDE SEQUENCE</scope>
    <source>
        <strain evidence="14">SHSM-M6</strain>
    </source>
</reference>
<name>A0A972G4A3_9GAMM</name>
<dbReference type="GO" id="GO:0009254">
    <property type="term" value="P:peptidoglycan turnover"/>
    <property type="evidence" value="ECO:0007669"/>
    <property type="project" value="TreeGrafter"/>
</dbReference>
<evidence type="ECO:0000313" key="14">
    <source>
        <dbReference type="EMBL" id="NMH66959.1"/>
    </source>
</evidence>
<dbReference type="GO" id="GO:0071555">
    <property type="term" value="P:cell wall organization"/>
    <property type="evidence" value="ECO:0007669"/>
    <property type="project" value="UniProtKB-KW"/>
</dbReference>
<dbReference type="Pfam" id="PF01510">
    <property type="entry name" value="Amidase_2"/>
    <property type="match status" value="1"/>
</dbReference>
<keyword evidence="8 14" id="KW-0378">Hydrolase</keyword>
<keyword evidence="6" id="KW-0963">Cytoplasm</keyword>
<sequence length="208" mass="23434">MLYAVYIQSVKTARVKRFLYWAGVCDVQWQFTSGWLKQARRCESPHFNARPEAEVSLLVIHNISLPAGCFGLPYIDALFQGCLDVQADASFACLADLQVSAHFLIRRDGEIVQYVSCDDRAWHAGLSSFQGRENCNDFAIGIELEGTDELAYTEQQYLQLDRLTRQLLQEYPLLSPERIVGHSDIAPGRKTDPGASFDWHRYLGGLAG</sequence>
<dbReference type="PANTHER" id="PTHR30417">
    <property type="entry name" value="N-ACETYLMURAMOYL-L-ALANINE AMIDASE AMID"/>
    <property type="match status" value="1"/>
</dbReference>
<dbReference type="GO" id="GO:0009253">
    <property type="term" value="P:peptidoglycan catabolic process"/>
    <property type="evidence" value="ECO:0007669"/>
    <property type="project" value="InterPro"/>
</dbReference>
<organism evidence="14 15">
    <name type="scientific">Shewanella salipaludis</name>
    <dbReference type="NCBI Taxonomy" id="2723052"/>
    <lineage>
        <taxon>Bacteria</taxon>
        <taxon>Pseudomonadati</taxon>
        <taxon>Pseudomonadota</taxon>
        <taxon>Gammaproteobacteria</taxon>
        <taxon>Alteromonadales</taxon>
        <taxon>Shewanellaceae</taxon>
        <taxon>Shewanella</taxon>
    </lineage>
</organism>
<keyword evidence="15" id="KW-1185">Reference proteome</keyword>
<dbReference type="PANTHER" id="PTHR30417:SF4">
    <property type="entry name" value="1,6-ANHYDRO-N-ACETYLMURAMYL-L-ALANINE AMIDASE AMPD"/>
    <property type="match status" value="1"/>
</dbReference>
<dbReference type="EC" id="3.5.1.28" evidence="5"/>
<dbReference type="InterPro" id="IPR051206">
    <property type="entry name" value="NAMLAA_amidase_2"/>
</dbReference>
<dbReference type="InterPro" id="IPR036505">
    <property type="entry name" value="Amidase/PGRP_sf"/>
</dbReference>
<dbReference type="NCBIfam" id="NF008758">
    <property type="entry name" value="PRK11789.1"/>
    <property type="match status" value="1"/>
</dbReference>
<evidence type="ECO:0000256" key="9">
    <source>
        <dbReference type="ARBA" id="ARBA00022833"/>
    </source>
</evidence>
<evidence type="ECO:0000256" key="7">
    <source>
        <dbReference type="ARBA" id="ARBA00022723"/>
    </source>
</evidence>
<keyword evidence="9" id="KW-0862">Zinc</keyword>
<dbReference type="InterPro" id="IPR002502">
    <property type="entry name" value="Amidase_domain"/>
</dbReference>
<dbReference type="SMART" id="SM00644">
    <property type="entry name" value="Ami_2"/>
    <property type="match status" value="1"/>
</dbReference>
<protein>
    <recommendedName>
        <fullName evidence="11">1,6-anhydro-N-acetylmuramyl-L-alanine amidase AmpD</fullName>
        <ecNumber evidence="5">3.5.1.28</ecNumber>
    </recommendedName>
    <alternativeName>
        <fullName evidence="12">N-acetylmuramoyl-L-alanine amidase</fullName>
    </alternativeName>
</protein>
<dbReference type="EMBL" id="JAAXYH010000019">
    <property type="protein sequence ID" value="NMH66959.1"/>
    <property type="molecule type" value="Genomic_DNA"/>
</dbReference>
<evidence type="ECO:0000256" key="11">
    <source>
        <dbReference type="ARBA" id="ARBA00039257"/>
    </source>
</evidence>
<dbReference type="GO" id="GO:0046872">
    <property type="term" value="F:metal ion binding"/>
    <property type="evidence" value="ECO:0007669"/>
    <property type="project" value="UniProtKB-KW"/>
</dbReference>
<dbReference type="SUPFAM" id="SSF55846">
    <property type="entry name" value="N-acetylmuramoyl-L-alanine amidase-like"/>
    <property type="match status" value="1"/>
</dbReference>
<feature type="domain" description="N-acetylmuramoyl-L-alanine amidase" evidence="13">
    <location>
        <begin position="44"/>
        <end position="194"/>
    </location>
</feature>
<dbReference type="GO" id="GO:0005737">
    <property type="term" value="C:cytoplasm"/>
    <property type="evidence" value="ECO:0007669"/>
    <property type="project" value="UniProtKB-SubCell"/>
</dbReference>
<dbReference type="Gene3D" id="3.40.80.10">
    <property type="entry name" value="Peptidoglycan recognition protein-like"/>
    <property type="match status" value="1"/>
</dbReference>
<comment type="similarity">
    <text evidence="4">Belongs to the N-acetylmuramoyl-L-alanine amidase 2 family.</text>
</comment>
<dbReference type="FunFam" id="3.40.80.10:FF:000002">
    <property type="entry name" value="1,6-anhydro-N-acetylmuramyl-L-alanine amidase"/>
    <property type="match status" value="1"/>
</dbReference>
<evidence type="ECO:0000256" key="3">
    <source>
        <dbReference type="ARBA" id="ARBA00004496"/>
    </source>
</evidence>
<evidence type="ECO:0000256" key="10">
    <source>
        <dbReference type="ARBA" id="ARBA00023316"/>
    </source>
</evidence>
<evidence type="ECO:0000256" key="4">
    <source>
        <dbReference type="ARBA" id="ARBA00007553"/>
    </source>
</evidence>
<dbReference type="GO" id="GO:0008745">
    <property type="term" value="F:N-acetylmuramoyl-L-alanine amidase activity"/>
    <property type="evidence" value="ECO:0007669"/>
    <property type="project" value="UniProtKB-EC"/>
</dbReference>
<dbReference type="CDD" id="cd06583">
    <property type="entry name" value="PGRP"/>
    <property type="match status" value="1"/>
</dbReference>
<dbReference type="Proteomes" id="UP000737113">
    <property type="component" value="Unassembled WGS sequence"/>
</dbReference>
<comment type="subcellular location">
    <subcellularLocation>
        <location evidence="3">Cytoplasm</location>
    </subcellularLocation>
</comment>